<sequence>MSPPVVASRLRDHSAIQTQQPSSSILDVSYSLDGVKCKENPPAITTTLFAPPSSSEYQLHGVSVKPAASKEGSIQPISRFQMFYSLHKRASSYDDHESSSPPPPHKRDEDDDEPPKTKAMSMSFILS</sequence>
<feature type="region of interest" description="Disordered" evidence="1">
    <location>
        <begin position="91"/>
        <end position="127"/>
    </location>
</feature>
<keyword evidence="3" id="KW-1185">Reference proteome</keyword>
<gene>
    <name evidence="2" type="ORF">Ae201684_014862</name>
</gene>
<feature type="region of interest" description="Disordered" evidence="1">
    <location>
        <begin position="1"/>
        <end position="21"/>
    </location>
</feature>
<comment type="caution">
    <text evidence="2">The sequence shown here is derived from an EMBL/GenBank/DDBJ whole genome shotgun (WGS) entry which is preliminary data.</text>
</comment>
<name>A0A6G0WIF4_9STRA</name>
<evidence type="ECO:0000313" key="3">
    <source>
        <dbReference type="Proteomes" id="UP000481153"/>
    </source>
</evidence>
<reference evidence="2 3" key="1">
    <citation type="submission" date="2019-07" db="EMBL/GenBank/DDBJ databases">
        <title>Genomics analysis of Aphanomyces spp. identifies a new class of oomycete effector associated with host adaptation.</title>
        <authorList>
            <person name="Gaulin E."/>
        </authorList>
    </citation>
    <scope>NUCLEOTIDE SEQUENCE [LARGE SCALE GENOMIC DNA]</scope>
    <source>
        <strain evidence="2 3">ATCC 201684</strain>
    </source>
</reference>
<proteinExistence type="predicted"/>
<organism evidence="2 3">
    <name type="scientific">Aphanomyces euteiches</name>
    <dbReference type="NCBI Taxonomy" id="100861"/>
    <lineage>
        <taxon>Eukaryota</taxon>
        <taxon>Sar</taxon>
        <taxon>Stramenopiles</taxon>
        <taxon>Oomycota</taxon>
        <taxon>Saprolegniomycetes</taxon>
        <taxon>Saprolegniales</taxon>
        <taxon>Verrucalvaceae</taxon>
        <taxon>Aphanomyces</taxon>
    </lineage>
</organism>
<dbReference type="AlphaFoldDB" id="A0A6G0WIF4"/>
<dbReference type="EMBL" id="VJMJ01000203">
    <property type="protein sequence ID" value="KAF0726997.1"/>
    <property type="molecule type" value="Genomic_DNA"/>
</dbReference>
<dbReference type="Proteomes" id="UP000481153">
    <property type="component" value="Unassembled WGS sequence"/>
</dbReference>
<dbReference type="VEuPathDB" id="FungiDB:AeMF1_005323"/>
<protein>
    <submittedName>
        <fullName evidence="2">Uncharacterized protein</fullName>
    </submittedName>
</protein>
<accession>A0A6G0WIF4</accession>
<evidence type="ECO:0000256" key="1">
    <source>
        <dbReference type="SAM" id="MobiDB-lite"/>
    </source>
</evidence>
<evidence type="ECO:0000313" key="2">
    <source>
        <dbReference type="EMBL" id="KAF0726997.1"/>
    </source>
</evidence>